<reference evidence="4 5" key="1">
    <citation type="submission" date="2018-04" db="EMBL/GenBank/DDBJ databases">
        <title>Genomic Encyclopedia of Archaeal and Bacterial Type Strains, Phase II (KMG-II): from individual species to whole genera.</title>
        <authorList>
            <person name="Goeker M."/>
        </authorList>
    </citation>
    <scope>NUCLEOTIDE SEQUENCE [LARGE SCALE GENOMIC DNA]</scope>
    <source>
        <strain evidence="4 5">DSM 23382</strain>
    </source>
</reference>
<dbReference type="RefSeq" id="WP_146177407.1">
    <property type="nucleotide sequence ID" value="NZ_QAYG01000004.1"/>
</dbReference>
<feature type="coiled-coil region" evidence="1">
    <location>
        <begin position="159"/>
        <end position="223"/>
    </location>
</feature>
<feature type="region of interest" description="Disordered" evidence="2">
    <location>
        <begin position="305"/>
        <end position="328"/>
    </location>
</feature>
<dbReference type="AlphaFoldDB" id="A0A2T5VAB5"/>
<feature type="transmembrane region" description="Helical" evidence="3">
    <location>
        <begin position="250"/>
        <end position="275"/>
    </location>
</feature>
<dbReference type="OrthoDB" id="8481881at2"/>
<keyword evidence="3" id="KW-1133">Transmembrane helix</keyword>
<feature type="transmembrane region" description="Helical" evidence="3">
    <location>
        <begin position="6"/>
        <end position="21"/>
    </location>
</feature>
<accession>A0A2T5VAB5</accession>
<organism evidence="4 5">
    <name type="scientific">Breoghania corrubedonensis</name>
    <dbReference type="NCBI Taxonomy" id="665038"/>
    <lineage>
        <taxon>Bacteria</taxon>
        <taxon>Pseudomonadati</taxon>
        <taxon>Pseudomonadota</taxon>
        <taxon>Alphaproteobacteria</taxon>
        <taxon>Hyphomicrobiales</taxon>
        <taxon>Stappiaceae</taxon>
        <taxon>Breoghania</taxon>
    </lineage>
</organism>
<feature type="transmembrane region" description="Helical" evidence="3">
    <location>
        <begin position="98"/>
        <end position="117"/>
    </location>
</feature>
<keyword evidence="3" id="KW-0812">Transmembrane</keyword>
<keyword evidence="3" id="KW-0472">Membrane</keyword>
<evidence type="ECO:0000256" key="1">
    <source>
        <dbReference type="SAM" id="Coils"/>
    </source>
</evidence>
<protein>
    <submittedName>
        <fullName evidence="4">Uncharacterized protein</fullName>
    </submittedName>
</protein>
<dbReference type="EMBL" id="QAYG01000004">
    <property type="protein sequence ID" value="PTW60692.1"/>
    <property type="molecule type" value="Genomic_DNA"/>
</dbReference>
<proteinExistence type="predicted"/>
<evidence type="ECO:0000313" key="4">
    <source>
        <dbReference type="EMBL" id="PTW60692.1"/>
    </source>
</evidence>
<comment type="caution">
    <text evidence="4">The sequence shown here is derived from an EMBL/GenBank/DDBJ whole genome shotgun (WGS) entry which is preliminary data.</text>
</comment>
<dbReference type="Proteomes" id="UP000244081">
    <property type="component" value="Unassembled WGS sequence"/>
</dbReference>
<sequence length="1153" mass="125926">MHISTIFLSSLGLFVTVRFFFRPMTGGSKAVALHRRPARAALTAATETLANLLFWFTLSAGLTWLALTVLESWKPTDLVHTEAALQAVRTWSDRLERVTGHLGLFAAAAAALGLLWWSFRRTKRRTREEVEARLDAAMTALQQRAGQEELPTLPPDERMQLVANEIDTTRKRLDALMEEKAEQDKIIEAGLHLGKLEQLHTQLDLLRRAERQVEEDLKAEQAEEPAPTGRLRTFFVSKGFHDTLGHAGKVLAICCLMAVIPASLVLTGPVALGVLAQKRIALQADARDFEFAIAQGEINQAWEDAMSGPGATTDNDASSLDEEDEQTASDLAQAFETQFLPDTMVRSAARAGARSAAIRSYARERVRRTVLSHATTRTPAISVAHLPDVPVGALDQQTDALLERAATAKPGPQTPLGRKVRAEALDLARHNPGLWNSVKARFRTYRASFGAVAPPQRLQAIIVNQAIGDVLGSAGTPHGFWSEQARRFGANMSADAASAYSEASARGFLTDFARTGDLPGASERTAARTIKAIPAASAAGLRRLSDIVPDGSDITNRINARRATLSAHTLPVSNAAAVRTTERAARLMGKNFDASSTLVEFSDYFPGYEGQELETRRARTSRSLNLAGAPPARATAKRAVLRQSRAAVRRATSFVRLRGFSRIGGVLIGREAEEGPQLRVDRFDWTIGKRAFRFELAVAGKPAMSFGPFDPAIVHLALLYAADQRPTAVTMVTAPPLPELRILHHPALVDTGLGCRARRLDQFADEVTGRVSALQELREIETLHAEGEIALHNLVRNIQIVAISQTPDGKKAIAGYGAQSFVDAASNASPDERELLAAEIRLSDRATPLTIASRPAYFEAHTSALVDRCRKSGDLASFSACAIKAATDDASATLKRGAQWLAPPVEFQTWSGVREKAYRVEEQLDFLTGRGEDSLGPLRFMVQVAISSPAYFADPGKGWYDPENLAPQEYTDPHPWEFAQTARVLQQALVTLISESAEHKEVYADMVAFTRLQRFFRNALDGALSESFPLEELAKIAEATRASVNTNAPTLRWNPNPGQIERSLTKLLDDAPDKGGAATACRRLANRPDAAGIPPEQWHTACGTTTLSEELPNKDAVTRVSYLNELRDLRFELGLSRDEELMQRYYASGCPRP</sequence>
<evidence type="ECO:0000256" key="2">
    <source>
        <dbReference type="SAM" id="MobiDB-lite"/>
    </source>
</evidence>
<evidence type="ECO:0000256" key="3">
    <source>
        <dbReference type="SAM" id="Phobius"/>
    </source>
</evidence>
<keyword evidence="1" id="KW-0175">Coiled coil</keyword>
<feature type="transmembrane region" description="Helical" evidence="3">
    <location>
        <begin position="42"/>
        <end position="67"/>
    </location>
</feature>
<gene>
    <name evidence="4" type="ORF">C8N35_104321</name>
</gene>
<evidence type="ECO:0000313" key="5">
    <source>
        <dbReference type="Proteomes" id="UP000244081"/>
    </source>
</evidence>
<keyword evidence="5" id="KW-1185">Reference proteome</keyword>
<name>A0A2T5VAB5_9HYPH</name>